<organism evidence="1 2">
    <name type="scientific">Arachis hypogaea</name>
    <name type="common">Peanut</name>
    <dbReference type="NCBI Taxonomy" id="3818"/>
    <lineage>
        <taxon>Eukaryota</taxon>
        <taxon>Viridiplantae</taxon>
        <taxon>Streptophyta</taxon>
        <taxon>Embryophyta</taxon>
        <taxon>Tracheophyta</taxon>
        <taxon>Spermatophyta</taxon>
        <taxon>Magnoliopsida</taxon>
        <taxon>eudicotyledons</taxon>
        <taxon>Gunneridae</taxon>
        <taxon>Pentapetalae</taxon>
        <taxon>rosids</taxon>
        <taxon>fabids</taxon>
        <taxon>Fabales</taxon>
        <taxon>Fabaceae</taxon>
        <taxon>Papilionoideae</taxon>
        <taxon>50 kb inversion clade</taxon>
        <taxon>dalbergioids sensu lato</taxon>
        <taxon>Dalbergieae</taxon>
        <taxon>Pterocarpus clade</taxon>
        <taxon>Arachis</taxon>
    </lineage>
</organism>
<comment type="caution">
    <text evidence="1">The sequence shown here is derived from an EMBL/GenBank/DDBJ whole genome shotgun (WGS) entry which is preliminary data.</text>
</comment>
<sequence length="200" mass="23393">MVLEAISGFEVTVVSFELIDVVSFFGSKEYNFRFICSLIFVFCPIFAELFEDHFNLSLSPLLGRDEKHTKEREHACFFLNKFITRNSSLIQFHVYTHEKFRKVQAQFRGKVNCITRSTQSTLSFMIYKVSNSTFNKFVVTYNAISREVKLQCLLFKGDTHISRAAKTNLYWSQEARDLTIWYFARTTSVNLHHAFDNVMA</sequence>
<dbReference type="EMBL" id="SDMP01000002">
    <property type="protein sequence ID" value="RYR74257.1"/>
    <property type="molecule type" value="Genomic_DNA"/>
</dbReference>
<name>A0A445EFN8_ARAHY</name>
<keyword evidence="2" id="KW-1185">Reference proteome</keyword>
<evidence type="ECO:0000313" key="2">
    <source>
        <dbReference type="Proteomes" id="UP000289738"/>
    </source>
</evidence>
<gene>
    <name evidence="1" type="ORF">Ahy_A02g008901</name>
</gene>
<dbReference type="AlphaFoldDB" id="A0A445EFN8"/>
<evidence type="ECO:0000313" key="1">
    <source>
        <dbReference type="EMBL" id="RYR74257.1"/>
    </source>
</evidence>
<reference evidence="1 2" key="1">
    <citation type="submission" date="2019-01" db="EMBL/GenBank/DDBJ databases">
        <title>Sequencing of cultivated peanut Arachis hypogaea provides insights into genome evolution and oil improvement.</title>
        <authorList>
            <person name="Chen X."/>
        </authorList>
    </citation>
    <scope>NUCLEOTIDE SEQUENCE [LARGE SCALE GENOMIC DNA]</scope>
    <source>
        <strain evidence="2">cv. Fuhuasheng</strain>
        <tissue evidence="1">Leaves</tissue>
    </source>
</reference>
<protein>
    <submittedName>
        <fullName evidence="1">Uncharacterized protein</fullName>
    </submittedName>
</protein>
<proteinExistence type="predicted"/>
<dbReference type="Proteomes" id="UP000289738">
    <property type="component" value="Chromosome A02"/>
</dbReference>
<accession>A0A445EFN8</accession>